<keyword evidence="3" id="KW-0808">Transferase</keyword>
<dbReference type="Proteomes" id="UP000199516">
    <property type="component" value="Unassembled WGS sequence"/>
</dbReference>
<dbReference type="OrthoDB" id="9762169at2"/>
<dbReference type="SMART" id="SM00220">
    <property type="entry name" value="S_TKc"/>
    <property type="match status" value="1"/>
</dbReference>
<sequence>MLKLNHVNPHLTLDKWKAIGGEGKNSEVWIARDKQLEQVLVLKVITKLSLEKQNVEDFFLESKILNEANHPHIMPINYSAEDDKNIYITMPYYEKGSINSLINKEMLSVREITKYSIDFLSGLMFLHIKGLVHLDIKPTNIMLNDSNRAILTDFGLSRYLNEYGLTNQEFQYRIHRSPESFDTSDKSITDDIYQAGLTMYRMCNGNENFKEQYNELISKHNGDRDKIVKAIRKGEFPHRRHYLPHIPKKLRRIINKMLHPDVSKRYQEVLSIINDLSNIEELLEWKYEKVKSNEEVQWTYNNEKSIIIIKIEKRNSNKFVTLGNKYIKSSGNTQRIRKKVEKSHSSFEEAMSFIESVLLEYS</sequence>
<proteinExistence type="predicted"/>
<dbReference type="PROSITE" id="PS00108">
    <property type="entry name" value="PROTEIN_KINASE_ST"/>
    <property type="match status" value="1"/>
</dbReference>
<dbReference type="PROSITE" id="PS50011">
    <property type="entry name" value="PROTEIN_KINASE_DOM"/>
    <property type="match status" value="1"/>
</dbReference>
<evidence type="ECO:0000256" key="8">
    <source>
        <dbReference type="ARBA" id="ARBA00048679"/>
    </source>
</evidence>
<dbReference type="InterPro" id="IPR000719">
    <property type="entry name" value="Prot_kinase_dom"/>
</dbReference>
<dbReference type="GO" id="GO:0005524">
    <property type="term" value="F:ATP binding"/>
    <property type="evidence" value="ECO:0007669"/>
    <property type="project" value="UniProtKB-KW"/>
</dbReference>
<dbReference type="PANTHER" id="PTHR24356">
    <property type="entry name" value="SERINE/THREONINE-PROTEIN KINASE"/>
    <property type="match status" value="1"/>
</dbReference>
<evidence type="ECO:0000256" key="1">
    <source>
        <dbReference type="ARBA" id="ARBA00012513"/>
    </source>
</evidence>
<dbReference type="GO" id="GO:0004674">
    <property type="term" value="F:protein serine/threonine kinase activity"/>
    <property type="evidence" value="ECO:0007669"/>
    <property type="project" value="UniProtKB-KW"/>
</dbReference>
<comment type="catalytic activity">
    <reaction evidence="7">
        <text>L-threonyl-[protein] + ATP = O-phospho-L-threonyl-[protein] + ADP + H(+)</text>
        <dbReference type="Rhea" id="RHEA:46608"/>
        <dbReference type="Rhea" id="RHEA-COMP:11060"/>
        <dbReference type="Rhea" id="RHEA-COMP:11605"/>
        <dbReference type="ChEBI" id="CHEBI:15378"/>
        <dbReference type="ChEBI" id="CHEBI:30013"/>
        <dbReference type="ChEBI" id="CHEBI:30616"/>
        <dbReference type="ChEBI" id="CHEBI:61977"/>
        <dbReference type="ChEBI" id="CHEBI:456216"/>
        <dbReference type="EC" id="2.7.11.1"/>
    </reaction>
</comment>
<reference evidence="10 11" key="1">
    <citation type="submission" date="2016-10" db="EMBL/GenBank/DDBJ databases">
        <authorList>
            <person name="de Groot N.N."/>
        </authorList>
    </citation>
    <scope>NUCLEOTIDE SEQUENCE [LARGE SCALE GENOMIC DNA]</scope>
    <source>
        <strain evidence="10 11">DSM 23995</strain>
    </source>
</reference>
<keyword evidence="2 10" id="KW-0723">Serine/threonine-protein kinase</keyword>
<evidence type="ECO:0000256" key="5">
    <source>
        <dbReference type="ARBA" id="ARBA00022777"/>
    </source>
</evidence>
<dbReference type="InterPro" id="IPR011009">
    <property type="entry name" value="Kinase-like_dom_sf"/>
</dbReference>
<evidence type="ECO:0000313" key="10">
    <source>
        <dbReference type="EMBL" id="SFE55137.1"/>
    </source>
</evidence>
<keyword evidence="5 10" id="KW-0418">Kinase</keyword>
<dbReference type="EC" id="2.7.11.1" evidence="1"/>
<dbReference type="EMBL" id="FONT01000002">
    <property type="protein sequence ID" value="SFE55137.1"/>
    <property type="molecule type" value="Genomic_DNA"/>
</dbReference>
<gene>
    <name evidence="10" type="ORF">SAMN05192532_102285</name>
</gene>
<feature type="domain" description="Protein kinase" evidence="9">
    <location>
        <begin position="14"/>
        <end position="283"/>
    </location>
</feature>
<dbReference type="PANTHER" id="PTHR24356:SF1">
    <property type="entry name" value="SERINE_THREONINE-PROTEIN KINASE GREATWALL"/>
    <property type="match status" value="1"/>
</dbReference>
<dbReference type="Pfam" id="PF00069">
    <property type="entry name" value="Pkinase"/>
    <property type="match status" value="1"/>
</dbReference>
<name>A0A1I2BGS9_9BACI</name>
<evidence type="ECO:0000256" key="6">
    <source>
        <dbReference type="ARBA" id="ARBA00022840"/>
    </source>
</evidence>
<protein>
    <recommendedName>
        <fullName evidence="1">non-specific serine/threonine protein kinase</fullName>
        <ecNumber evidence="1">2.7.11.1</ecNumber>
    </recommendedName>
</protein>
<accession>A0A1I2BGS9</accession>
<evidence type="ECO:0000256" key="7">
    <source>
        <dbReference type="ARBA" id="ARBA00047899"/>
    </source>
</evidence>
<evidence type="ECO:0000256" key="3">
    <source>
        <dbReference type="ARBA" id="ARBA00022679"/>
    </source>
</evidence>
<keyword evidence="4" id="KW-0547">Nucleotide-binding</keyword>
<organism evidence="10 11">
    <name type="scientific">Alteribacillus iranensis</name>
    <dbReference type="NCBI Taxonomy" id="930128"/>
    <lineage>
        <taxon>Bacteria</taxon>
        <taxon>Bacillati</taxon>
        <taxon>Bacillota</taxon>
        <taxon>Bacilli</taxon>
        <taxon>Bacillales</taxon>
        <taxon>Bacillaceae</taxon>
        <taxon>Alteribacillus</taxon>
    </lineage>
</organism>
<comment type="catalytic activity">
    <reaction evidence="8">
        <text>L-seryl-[protein] + ATP = O-phospho-L-seryl-[protein] + ADP + H(+)</text>
        <dbReference type="Rhea" id="RHEA:17989"/>
        <dbReference type="Rhea" id="RHEA-COMP:9863"/>
        <dbReference type="Rhea" id="RHEA-COMP:11604"/>
        <dbReference type="ChEBI" id="CHEBI:15378"/>
        <dbReference type="ChEBI" id="CHEBI:29999"/>
        <dbReference type="ChEBI" id="CHEBI:30616"/>
        <dbReference type="ChEBI" id="CHEBI:83421"/>
        <dbReference type="ChEBI" id="CHEBI:456216"/>
        <dbReference type="EC" id="2.7.11.1"/>
    </reaction>
</comment>
<evidence type="ECO:0000256" key="4">
    <source>
        <dbReference type="ARBA" id="ARBA00022741"/>
    </source>
</evidence>
<dbReference type="SUPFAM" id="SSF56112">
    <property type="entry name" value="Protein kinase-like (PK-like)"/>
    <property type="match status" value="1"/>
</dbReference>
<dbReference type="InterPro" id="IPR008271">
    <property type="entry name" value="Ser/Thr_kinase_AS"/>
</dbReference>
<dbReference type="GO" id="GO:0035556">
    <property type="term" value="P:intracellular signal transduction"/>
    <property type="evidence" value="ECO:0007669"/>
    <property type="project" value="TreeGrafter"/>
</dbReference>
<dbReference type="STRING" id="930128.SAMN05192532_102285"/>
<evidence type="ECO:0000256" key="2">
    <source>
        <dbReference type="ARBA" id="ARBA00022527"/>
    </source>
</evidence>
<keyword evidence="11" id="KW-1185">Reference proteome</keyword>
<evidence type="ECO:0000313" key="11">
    <source>
        <dbReference type="Proteomes" id="UP000199516"/>
    </source>
</evidence>
<dbReference type="CDD" id="cd14014">
    <property type="entry name" value="STKc_PknB_like"/>
    <property type="match status" value="1"/>
</dbReference>
<dbReference type="Gene3D" id="1.10.510.10">
    <property type="entry name" value="Transferase(Phosphotransferase) domain 1"/>
    <property type="match status" value="1"/>
</dbReference>
<dbReference type="AlphaFoldDB" id="A0A1I2BGS9"/>
<dbReference type="Gene3D" id="3.30.200.20">
    <property type="entry name" value="Phosphorylase Kinase, domain 1"/>
    <property type="match status" value="1"/>
</dbReference>
<dbReference type="InterPro" id="IPR050236">
    <property type="entry name" value="Ser_Thr_kinase_AGC"/>
</dbReference>
<evidence type="ECO:0000259" key="9">
    <source>
        <dbReference type="PROSITE" id="PS50011"/>
    </source>
</evidence>
<dbReference type="RefSeq" id="WP_091658636.1">
    <property type="nucleotide sequence ID" value="NZ_FONT01000002.1"/>
</dbReference>
<keyword evidence="6" id="KW-0067">ATP-binding</keyword>